<evidence type="ECO:0000313" key="1">
    <source>
        <dbReference type="EMBL" id="TLD93392.1"/>
    </source>
</evidence>
<organism evidence="1 2">
    <name type="scientific">Helicobacter magdeburgensis</name>
    <dbReference type="NCBI Taxonomy" id="471858"/>
    <lineage>
        <taxon>Bacteria</taxon>
        <taxon>Pseudomonadati</taxon>
        <taxon>Campylobacterota</taxon>
        <taxon>Epsilonproteobacteria</taxon>
        <taxon>Campylobacterales</taxon>
        <taxon>Helicobacteraceae</taxon>
        <taxon>Helicobacter</taxon>
    </lineage>
</organism>
<comment type="caution">
    <text evidence="1">The sequence shown here is derived from an EMBL/GenBank/DDBJ whole genome shotgun (WGS) entry which is preliminary data.</text>
</comment>
<gene>
    <name evidence="1" type="ORF">LS74_001280</name>
</gene>
<name>A0A4V6I1S5_9HELI</name>
<reference evidence="1 2" key="1">
    <citation type="journal article" date="2014" name="Genome Announc.">
        <title>Draft genome sequences of eight enterohepatic helicobacter species isolated from both laboratory and wild rodents.</title>
        <authorList>
            <person name="Sheh A."/>
            <person name="Shen Z."/>
            <person name="Fox J.G."/>
        </authorList>
    </citation>
    <scope>NUCLEOTIDE SEQUENCE [LARGE SCALE GENOMIC DNA]</scope>
    <source>
        <strain evidence="1 2">MIT 96-1001</strain>
    </source>
</reference>
<dbReference type="RefSeq" id="WP_034587985.1">
    <property type="nucleotide sequence ID" value="NZ_JRPE02000002.1"/>
</dbReference>
<evidence type="ECO:0000313" key="2">
    <source>
        <dbReference type="Proteomes" id="UP000029921"/>
    </source>
</evidence>
<proteinExistence type="predicted"/>
<dbReference type="AlphaFoldDB" id="A0A4V6I1S5"/>
<dbReference type="EMBL" id="JRPE02000002">
    <property type="protein sequence ID" value="TLD93392.1"/>
    <property type="molecule type" value="Genomic_DNA"/>
</dbReference>
<sequence length="74" mass="8637">MKKEKVYAIRNITEEGNVFFLSQSRNHKGLKHIKEAFRRLNNGVEQVELGTMEVRNGSRIEDSFTSIKKLEKEV</sequence>
<protein>
    <submittedName>
        <fullName evidence="1">Uncharacterized protein</fullName>
    </submittedName>
</protein>
<keyword evidence="2" id="KW-1185">Reference proteome</keyword>
<dbReference type="Proteomes" id="UP000029921">
    <property type="component" value="Unassembled WGS sequence"/>
</dbReference>
<accession>A0A4V6I1S5</accession>